<feature type="domain" description="Cytidyltransferase-like" evidence="12">
    <location>
        <begin position="9"/>
        <end position="192"/>
    </location>
</feature>
<dbReference type="SUPFAM" id="SSF52374">
    <property type="entry name" value="Nucleotidylyl transferase"/>
    <property type="match status" value="1"/>
</dbReference>
<accession>A0A847RVF7</accession>
<comment type="function">
    <text evidence="1 11">Catalyzes the reversible adenylation of nicotinate mononucleotide (NaMN) to nicotinic acid adenine dinucleotide (NaAD).</text>
</comment>
<dbReference type="CDD" id="cd02165">
    <property type="entry name" value="NMNAT"/>
    <property type="match status" value="1"/>
</dbReference>
<evidence type="ECO:0000256" key="3">
    <source>
        <dbReference type="ARBA" id="ARBA00009014"/>
    </source>
</evidence>
<dbReference type="AlphaFoldDB" id="A0A847RVF7"/>
<dbReference type="InterPro" id="IPR004821">
    <property type="entry name" value="Cyt_trans-like"/>
</dbReference>
<organism evidence="13 14">
    <name type="scientific">Leeia aquatica</name>
    <dbReference type="NCBI Taxonomy" id="2725557"/>
    <lineage>
        <taxon>Bacteria</taxon>
        <taxon>Pseudomonadati</taxon>
        <taxon>Pseudomonadota</taxon>
        <taxon>Betaproteobacteria</taxon>
        <taxon>Neisseriales</taxon>
        <taxon>Leeiaceae</taxon>
        <taxon>Leeia</taxon>
    </lineage>
</organism>
<name>A0A847RVF7_9NEIS</name>
<sequence length="223" mass="24510">MGEHPVHALFGGTFDPIHNGHLHIARALRDELQLTWPGDQVRLLPTGQPPHRDTAQASPAERLAMCQLAVAGETGLAVDAREVFRTTPCYTVDTLTEIRQEIGNEAPLLFLIGGDSLQQLHRWRDWQGIVRLAHLVVAQRPGSDLQAGLYPDVADWVSKNQLPPSRPRLSHGKIYVLSAPPVTVSATDLRQRLALGEPTAGLLPDAVRRFIFDNGLYHGAGRN</sequence>
<gene>
    <name evidence="11 13" type="primary">nadD</name>
    <name evidence="13" type="ORF">HF682_08360</name>
</gene>
<keyword evidence="7 11" id="KW-0547">Nucleotide-binding</keyword>
<dbReference type="UniPathway" id="UPA00253">
    <property type="reaction ID" value="UER00332"/>
</dbReference>
<dbReference type="Proteomes" id="UP000587991">
    <property type="component" value="Unassembled WGS sequence"/>
</dbReference>
<dbReference type="RefSeq" id="WP_168876719.1">
    <property type="nucleotide sequence ID" value="NZ_JABAIM010000001.1"/>
</dbReference>
<dbReference type="HAMAP" id="MF_00244">
    <property type="entry name" value="NaMN_adenylyltr"/>
    <property type="match status" value="1"/>
</dbReference>
<dbReference type="EMBL" id="JABAIM010000001">
    <property type="protein sequence ID" value="NLR75170.1"/>
    <property type="molecule type" value="Genomic_DNA"/>
</dbReference>
<keyword evidence="6 11" id="KW-0548">Nucleotidyltransferase</keyword>
<keyword evidence="5 11" id="KW-0808">Transferase</keyword>
<evidence type="ECO:0000256" key="7">
    <source>
        <dbReference type="ARBA" id="ARBA00022741"/>
    </source>
</evidence>
<evidence type="ECO:0000256" key="1">
    <source>
        <dbReference type="ARBA" id="ARBA00002324"/>
    </source>
</evidence>
<evidence type="ECO:0000256" key="2">
    <source>
        <dbReference type="ARBA" id="ARBA00005019"/>
    </source>
</evidence>
<dbReference type="GO" id="GO:0005524">
    <property type="term" value="F:ATP binding"/>
    <property type="evidence" value="ECO:0007669"/>
    <property type="project" value="UniProtKB-KW"/>
</dbReference>
<dbReference type="EC" id="2.7.7.18" evidence="11"/>
<proteinExistence type="inferred from homology"/>
<evidence type="ECO:0000256" key="11">
    <source>
        <dbReference type="HAMAP-Rule" id="MF_00244"/>
    </source>
</evidence>
<dbReference type="PANTHER" id="PTHR39321">
    <property type="entry name" value="NICOTINATE-NUCLEOTIDE ADENYLYLTRANSFERASE-RELATED"/>
    <property type="match status" value="1"/>
</dbReference>
<evidence type="ECO:0000256" key="10">
    <source>
        <dbReference type="ARBA" id="ARBA00048721"/>
    </source>
</evidence>
<comment type="similarity">
    <text evidence="3 11">Belongs to the NadD family.</text>
</comment>
<dbReference type="NCBIfam" id="NF000840">
    <property type="entry name" value="PRK00071.1-3"/>
    <property type="match status" value="1"/>
</dbReference>
<keyword evidence="14" id="KW-1185">Reference proteome</keyword>
<dbReference type="Pfam" id="PF01467">
    <property type="entry name" value="CTP_transf_like"/>
    <property type="match status" value="1"/>
</dbReference>
<dbReference type="PANTHER" id="PTHR39321:SF3">
    <property type="entry name" value="PHOSPHOPANTETHEINE ADENYLYLTRANSFERASE"/>
    <property type="match status" value="1"/>
</dbReference>
<reference evidence="13 14" key="1">
    <citation type="submission" date="2020-04" db="EMBL/GenBank/DDBJ databases">
        <title>Draft genome of Leeia sp. IMCC25680.</title>
        <authorList>
            <person name="Song J."/>
            <person name="Cho J.-C."/>
        </authorList>
    </citation>
    <scope>NUCLEOTIDE SEQUENCE [LARGE SCALE GENOMIC DNA]</scope>
    <source>
        <strain evidence="13 14">IMCC25680</strain>
    </source>
</reference>
<keyword evidence="4 11" id="KW-0662">Pyridine nucleotide biosynthesis</keyword>
<dbReference type="GO" id="GO:0004515">
    <property type="term" value="F:nicotinate-nucleotide adenylyltransferase activity"/>
    <property type="evidence" value="ECO:0007669"/>
    <property type="project" value="UniProtKB-UniRule"/>
</dbReference>
<evidence type="ECO:0000256" key="6">
    <source>
        <dbReference type="ARBA" id="ARBA00022695"/>
    </source>
</evidence>
<evidence type="ECO:0000313" key="14">
    <source>
        <dbReference type="Proteomes" id="UP000587991"/>
    </source>
</evidence>
<evidence type="ECO:0000256" key="8">
    <source>
        <dbReference type="ARBA" id="ARBA00022840"/>
    </source>
</evidence>
<evidence type="ECO:0000256" key="5">
    <source>
        <dbReference type="ARBA" id="ARBA00022679"/>
    </source>
</evidence>
<comment type="caution">
    <text evidence="13">The sequence shown here is derived from an EMBL/GenBank/DDBJ whole genome shotgun (WGS) entry which is preliminary data.</text>
</comment>
<dbReference type="InterPro" id="IPR005248">
    <property type="entry name" value="NadD/NMNAT"/>
</dbReference>
<comment type="catalytic activity">
    <reaction evidence="10 11">
        <text>nicotinate beta-D-ribonucleotide + ATP + H(+) = deamido-NAD(+) + diphosphate</text>
        <dbReference type="Rhea" id="RHEA:22860"/>
        <dbReference type="ChEBI" id="CHEBI:15378"/>
        <dbReference type="ChEBI" id="CHEBI:30616"/>
        <dbReference type="ChEBI" id="CHEBI:33019"/>
        <dbReference type="ChEBI" id="CHEBI:57502"/>
        <dbReference type="ChEBI" id="CHEBI:58437"/>
        <dbReference type="EC" id="2.7.7.18"/>
    </reaction>
</comment>
<dbReference type="Gene3D" id="3.40.50.620">
    <property type="entry name" value="HUPs"/>
    <property type="match status" value="1"/>
</dbReference>
<dbReference type="NCBIfam" id="TIGR00482">
    <property type="entry name" value="nicotinate (nicotinamide) nucleotide adenylyltransferase"/>
    <property type="match status" value="1"/>
</dbReference>
<evidence type="ECO:0000259" key="12">
    <source>
        <dbReference type="Pfam" id="PF01467"/>
    </source>
</evidence>
<dbReference type="GO" id="GO:0009435">
    <property type="term" value="P:NAD+ biosynthetic process"/>
    <property type="evidence" value="ECO:0007669"/>
    <property type="project" value="UniProtKB-UniRule"/>
</dbReference>
<evidence type="ECO:0000256" key="9">
    <source>
        <dbReference type="ARBA" id="ARBA00023027"/>
    </source>
</evidence>
<comment type="pathway">
    <text evidence="2 11">Cofactor biosynthesis; NAD(+) biosynthesis; deamido-NAD(+) from nicotinate D-ribonucleotide: step 1/1.</text>
</comment>
<dbReference type="NCBIfam" id="NF000839">
    <property type="entry name" value="PRK00071.1-1"/>
    <property type="match status" value="1"/>
</dbReference>
<keyword evidence="9 11" id="KW-0520">NAD</keyword>
<dbReference type="InterPro" id="IPR014729">
    <property type="entry name" value="Rossmann-like_a/b/a_fold"/>
</dbReference>
<evidence type="ECO:0000313" key="13">
    <source>
        <dbReference type="EMBL" id="NLR75170.1"/>
    </source>
</evidence>
<protein>
    <recommendedName>
        <fullName evidence="11">Probable nicotinate-nucleotide adenylyltransferase</fullName>
        <ecNumber evidence="11">2.7.7.18</ecNumber>
    </recommendedName>
    <alternativeName>
        <fullName evidence="11">Deamido-NAD(+) diphosphorylase</fullName>
    </alternativeName>
    <alternativeName>
        <fullName evidence="11">Deamido-NAD(+) pyrophosphorylase</fullName>
    </alternativeName>
    <alternativeName>
        <fullName evidence="11">Nicotinate mononucleotide adenylyltransferase</fullName>
        <shortName evidence="11">NaMN adenylyltransferase</shortName>
    </alternativeName>
</protein>
<evidence type="ECO:0000256" key="4">
    <source>
        <dbReference type="ARBA" id="ARBA00022642"/>
    </source>
</evidence>
<keyword evidence="8 11" id="KW-0067">ATP-binding</keyword>